<keyword evidence="1" id="KW-0732">Signal</keyword>
<dbReference type="Proteomes" id="UP001168380">
    <property type="component" value="Unassembled WGS sequence"/>
</dbReference>
<protein>
    <recommendedName>
        <fullName evidence="4">PepSY domain-containing protein</fullName>
    </recommendedName>
</protein>
<evidence type="ECO:0000313" key="3">
    <source>
        <dbReference type="Proteomes" id="UP001168380"/>
    </source>
</evidence>
<evidence type="ECO:0008006" key="4">
    <source>
        <dbReference type="Google" id="ProtNLM"/>
    </source>
</evidence>
<name>A0ABT8TFW3_9GAMM</name>
<accession>A0ABT8TFW3</accession>
<proteinExistence type="predicted"/>
<dbReference type="RefSeq" id="WP_302711683.1">
    <property type="nucleotide sequence ID" value="NZ_JAULRT010000035.1"/>
</dbReference>
<comment type="caution">
    <text evidence="2">The sequence shown here is derived from an EMBL/GenBank/DDBJ whole genome shotgun (WGS) entry which is preliminary data.</text>
</comment>
<dbReference type="EMBL" id="JAULRT010000035">
    <property type="protein sequence ID" value="MDO3381551.1"/>
    <property type="molecule type" value="Genomic_DNA"/>
</dbReference>
<evidence type="ECO:0000313" key="2">
    <source>
        <dbReference type="EMBL" id="MDO3381551.1"/>
    </source>
</evidence>
<keyword evidence="3" id="KW-1185">Reference proteome</keyword>
<feature type="chain" id="PRO_5045841811" description="PepSY domain-containing protein" evidence="1">
    <location>
        <begin position="17"/>
        <end position="94"/>
    </location>
</feature>
<gene>
    <name evidence="2" type="ORF">QWI16_05150</name>
</gene>
<organism evidence="2 3">
    <name type="scientific">Gilvimarinus algae</name>
    <dbReference type="NCBI Taxonomy" id="3058037"/>
    <lineage>
        <taxon>Bacteria</taxon>
        <taxon>Pseudomonadati</taxon>
        <taxon>Pseudomonadota</taxon>
        <taxon>Gammaproteobacteria</taxon>
        <taxon>Cellvibrionales</taxon>
        <taxon>Cellvibrionaceae</taxon>
        <taxon>Gilvimarinus</taxon>
    </lineage>
</organism>
<reference evidence="2" key="1">
    <citation type="submission" date="2023-07" db="EMBL/GenBank/DDBJ databases">
        <title>Gilvimarinus algae sp. nov., isolated from the surface of Kelp.</title>
        <authorList>
            <person name="Sun Y.Y."/>
            <person name="Gong Y."/>
            <person name="Du Z.J."/>
        </authorList>
    </citation>
    <scope>NUCLEOTIDE SEQUENCE</scope>
    <source>
        <strain evidence="2">SDUM040014</strain>
    </source>
</reference>
<sequence>MRVLIFCIVLSLGAAAAPKEIPSPTFSHEDILAAVLAKAGLEAADVTVTVFRYDYLQGLWHLELAPKEPVCIDCLPSFYIRNRTPLHVETIPHG</sequence>
<evidence type="ECO:0000256" key="1">
    <source>
        <dbReference type="SAM" id="SignalP"/>
    </source>
</evidence>
<feature type="signal peptide" evidence="1">
    <location>
        <begin position="1"/>
        <end position="16"/>
    </location>
</feature>